<dbReference type="SUPFAM" id="SSF46689">
    <property type="entry name" value="Homeodomain-like"/>
    <property type="match status" value="2"/>
</dbReference>
<dbReference type="EMBL" id="AP014680">
    <property type="protein sequence ID" value="BAP85146.1"/>
    <property type="molecule type" value="Genomic_DNA"/>
</dbReference>
<keyword evidence="2" id="KW-0238">DNA-binding</keyword>
<evidence type="ECO:0000256" key="3">
    <source>
        <dbReference type="ARBA" id="ARBA00023163"/>
    </source>
</evidence>
<organism evidence="5 6">
    <name type="scientific">Paucilactobacillus hokkaidonensis JCM 18461</name>
    <dbReference type="NCBI Taxonomy" id="1291742"/>
    <lineage>
        <taxon>Bacteria</taxon>
        <taxon>Bacillati</taxon>
        <taxon>Bacillota</taxon>
        <taxon>Bacilli</taxon>
        <taxon>Lactobacillales</taxon>
        <taxon>Lactobacillaceae</taxon>
        <taxon>Paucilactobacillus</taxon>
    </lineage>
</organism>
<dbReference type="PANTHER" id="PTHR43280">
    <property type="entry name" value="ARAC-FAMILY TRANSCRIPTIONAL REGULATOR"/>
    <property type="match status" value="1"/>
</dbReference>
<dbReference type="Gene3D" id="1.10.10.60">
    <property type="entry name" value="Homeodomain-like"/>
    <property type="match status" value="1"/>
</dbReference>
<feature type="domain" description="HTH araC/xylS-type" evidence="4">
    <location>
        <begin position="280"/>
        <end position="378"/>
    </location>
</feature>
<gene>
    <name evidence="5" type="ORF">LOOC260_105890</name>
</gene>
<sequence>MELDRLYIEALNIPAIEFKLNSQNVNPVYKNGKILTAAYTSMLKEVPQNKHFLILKHSQNLFSFYVANQKMKYILGPIILTDAIAENHAFNGESKTIYLPQLLTTYSVEKKQSINQILMFTKLIGLNLTITEIKEAFDNPTKSNQFNDKLILVNFNDEGAHVSYAYEKALKTAVELGKPSMVHDAFIGLVNSGRIGILSDESNLRNVKNWGIICTSVTLRAAINTGMDYDQAYSLNDHYVRTLETLNSYDEVMTMIEKMVVDMAQRVNQLKSVHLSTAVRRAYQIIMNTPETRITIEELANQLGLSPHHLSTNFKKEVGITITRFKILVKINRTIEILHTTNLPLAEISDILNFSDQAHLTREFVKFVGVTPSKARRNPHLVDNWHLYNFVNINIG</sequence>
<dbReference type="InterPro" id="IPR018062">
    <property type="entry name" value="HTH_AraC-typ_CS"/>
</dbReference>
<dbReference type="PROSITE" id="PS01124">
    <property type="entry name" value="HTH_ARAC_FAMILY_2"/>
    <property type="match status" value="1"/>
</dbReference>
<name>A0A0A1GXH8_9LACO</name>
<dbReference type="PANTHER" id="PTHR43280:SF10">
    <property type="entry name" value="REGULATORY PROTEIN POCR"/>
    <property type="match status" value="1"/>
</dbReference>
<dbReference type="Proteomes" id="UP000031620">
    <property type="component" value="Chromosome"/>
</dbReference>
<evidence type="ECO:0000259" key="4">
    <source>
        <dbReference type="PROSITE" id="PS01124"/>
    </source>
</evidence>
<keyword evidence="3" id="KW-0804">Transcription</keyword>
<dbReference type="InterPro" id="IPR018060">
    <property type="entry name" value="HTH_AraC"/>
</dbReference>
<protein>
    <submittedName>
        <fullName evidence="5">AraC family transcriptional regulator</fullName>
    </submittedName>
</protein>
<dbReference type="HOGENOM" id="CLU_695961_0_0_9"/>
<dbReference type="AlphaFoldDB" id="A0A0A1GXH8"/>
<dbReference type="GO" id="GO:0003700">
    <property type="term" value="F:DNA-binding transcription factor activity"/>
    <property type="evidence" value="ECO:0007669"/>
    <property type="project" value="InterPro"/>
</dbReference>
<evidence type="ECO:0000313" key="5">
    <source>
        <dbReference type="EMBL" id="BAP85146.1"/>
    </source>
</evidence>
<dbReference type="RefSeq" id="WP_041092876.1">
    <property type="nucleotide sequence ID" value="NZ_AP014680.1"/>
</dbReference>
<reference evidence="5 6" key="1">
    <citation type="submission" date="2014-11" db="EMBL/GenBank/DDBJ databases">
        <title>Complete genome sequence and analysis of Lactobacillus hokkaidonensis LOOC260T.</title>
        <authorList>
            <person name="Tanizawa Y."/>
            <person name="Tohno M."/>
            <person name="Kaminuma E."/>
            <person name="Nakamura Y."/>
            <person name="Arita M."/>
        </authorList>
    </citation>
    <scope>NUCLEOTIDE SEQUENCE [LARGE SCALE GENOMIC DNA]</scope>
    <source>
        <strain evidence="5 6">LOOC260</strain>
    </source>
</reference>
<evidence type="ECO:0000313" key="6">
    <source>
        <dbReference type="Proteomes" id="UP000031620"/>
    </source>
</evidence>
<dbReference type="PROSITE" id="PS00041">
    <property type="entry name" value="HTH_ARAC_FAMILY_1"/>
    <property type="match status" value="1"/>
</dbReference>
<keyword evidence="1" id="KW-0805">Transcription regulation</keyword>
<dbReference type="STRING" id="1291742.LOOC260_105890"/>
<evidence type="ECO:0000256" key="1">
    <source>
        <dbReference type="ARBA" id="ARBA00023015"/>
    </source>
</evidence>
<accession>A0A0A1GXH8</accession>
<evidence type="ECO:0000256" key="2">
    <source>
        <dbReference type="ARBA" id="ARBA00023125"/>
    </source>
</evidence>
<dbReference type="SMART" id="SM00342">
    <property type="entry name" value="HTH_ARAC"/>
    <property type="match status" value="1"/>
</dbReference>
<dbReference type="KEGG" id="lho:LOOC260_105890"/>
<dbReference type="GO" id="GO:0043565">
    <property type="term" value="F:sequence-specific DNA binding"/>
    <property type="evidence" value="ECO:0007669"/>
    <property type="project" value="InterPro"/>
</dbReference>
<dbReference type="InterPro" id="IPR009057">
    <property type="entry name" value="Homeodomain-like_sf"/>
</dbReference>
<proteinExistence type="predicted"/>
<dbReference type="Pfam" id="PF12833">
    <property type="entry name" value="HTH_18"/>
    <property type="match status" value="1"/>
</dbReference>